<evidence type="ECO:0000256" key="2">
    <source>
        <dbReference type="ARBA" id="ARBA00013194"/>
    </source>
</evidence>
<protein>
    <recommendedName>
        <fullName evidence="2">peptidylprolyl isomerase</fullName>
        <ecNumber evidence="2">5.2.1.8</ecNumber>
    </recommendedName>
</protein>
<dbReference type="GO" id="GO:0003755">
    <property type="term" value="F:peptidyl-prolyl cis-trans isomerase activity"/>
    <property type="evidence" value="ECO:0007669"/>
    <property type="project" value="UniProtKB-KW"/>
</dbReference>
<evidence type="ECO:0000256" key="6">
    <source>
        <dbReference type="PROSITE-ProRule" id="PRU00278"/>
    </source>
</evidence>
<gene>
    <name evidence="8" type="ORF">KI809_01450</name>
</gene>
<organism evidence="8 9">
    <name type="scientific">Geoanaerobacter pelophilus</name>
    <dbReference type="NCBI Taxonomy" id="60036"/>
    <lineage>
        <taxon>Bacteria</taxon>
        <taxon>Pseudomonadati</taxon>
        <taxon>Thermodesulfobacteriota</taxon>
        <taxon>Desulfuromonadia</taxon>
        <taxon>Geobacterales</taxon>
        <taxon>Geobacteraceae</taxon>
        <taxon>Geoanaerobacter</taxon>
    </lineage>
</organism>
<accession>A0AAW4L2T2</accession>
<reference evidence="8 9" key="1">
    <citation type="submission" date="2021-05" db="EMBL/GenBank/DDBJ databases">
        <title>The draft genome of Geobacter pelophilus DSM 12255.</title>
        <authorList>
            <person name="Xu Z."/>
            <person name="Masuda Y."/>
            <person name="Itoh H."/>
            <person name="Senoo K."/>
        </authorList>
    </citation>
    <scope>NUCLEOTIDE SEQUENCE [LARGE SCALE GENOMIC DNA]</scope>
    <source>
        <strain evidence="8 9">DSM 12255</strain>
    </source>
</reference>
<dbReference type="Gene3D" id="3.10.50.40">
    <property type="match status" value="1"/>
</dbReference>
<evidence type="ECO:0000313" key="8">
    <source>
        <dbReference type="EMBL" id="MBT0662950.1"/>
    </source>
</evidence>
<comment type="catalytic activity">
    <reaction evidence="1">
        <text>[protein]-peptidylproline (omega=180) = [protein]-peptidylproline (omega=0)</text>
        <dbReference type="Rhea" id="RHEA:16237"/>
        <dbReference type="Rhea" id="RHEA-COMP:10747"/>
        <dbReference type="Rhea" id="RHEA-COMP:10748"/>
        <dbReference type="ChEBI" id="CHEBI:83833"/>
        <dbReference type="ChEBI" id="CHEBI:83834"/>
        <dbReference type="EC" id="5.2.1.8"/>
    </reaction>
</comment>
<evidence type="ECO:0000256" key="3">
    <source>
        <dbReference type="ARBA" id="ARBA00022729"/>
    </source>
</evidence>
<dbReference type="AlphaFoldDB" id="A0AAW4L2T2"/>
<keyword evidence="3" id="KW-0732">Signal</keyword>
<proteinExistence type="predicted"/>
<keyword evidence="4 6" id="KW-0697">Rotamase</keyword>
<dbReference type="Pfam" id="PF13616">
    <property type="entry name" value="Rotamase_3"/>
    <property type="match status" value="1"/>
</dbReference>
<dbReference type="SUPFAM" id="SSF109998">
    <property type="entry name" value="Triger factor/SurA peptide-binding domain-like"/>
    <property type="match status" value="1"/>
</dbReference>
<dbReference type="SUPFAM" id="SSF54534">
    <property type="entry name" value="FKBP-like"/>
    <property type="match status" value="1"/>
</dbReference>
<dbReference type="PROSITE" id="PS50198">
    <property type="entry name" value="PPIC_PPIASE_2"/>
    <property type="match status" value="1"/>
</dbReference>
<dbReference type="Gene3D" id="1.10.4030.10">
    <property type="entry name" value="Porin chaperone SurA, peptide-binding domain"/>
    <property type="match status" value="1"/>
</dbReference>
<name>A0AAW4L2T2_9BACT</name>
<keyword evidence="9" id="KW-1185">Reference proteome</keyword>
<dbReference type="InterPro" id="IPR050245">
    <property type="entry name" value="PrsA_foldase"/>
</dbReference>
<dbReference type="PANTHER" id="PTHR47245">
    <property type="entry name" value="PEPTIDYLPROLYL ISOMERASE"/>
    <property type="match status" value="1"/>
</dbReference>
<dbReference type="EC" id="5.2.1.8" evidence="2"/>
<dbReference type="InterPro" id="IPR027304">
    <property type="entry name" value="Trigger_fact/SurA_dom_sf"/>
</dbReference>
<dbReference type="InterPro" id="IPR000297">
    <property type="entry name" value="PPIase_PpiC"/>
</dbReference>
<dbReference type="InterPro" id="IPR046357">
    <property type="entry name" value="PPIase_dom_sf"/>
</dbReference>
<keyword evidence="5 6" id="KW-0413">Isomerase</keyword>
<feature type="domain" description="PpiC" evidence="7">
    <location>
        <begin position="202"/>
        <end position="303"/>
    </location>
</feature>
<sequence length="350" mass="38746">MKLVVTALCATFVLAMQPLRPAVSAEQKPAEKAAAPVAQTAAAAPKAAEQTKPLPTDVVAKVGTTAITRAELERAKAILMKQNPPQQPLTNEQMKQVDDYLIEQLSSAELLYQAGLKVEVKDLEKTINDKISQGKARFPSTEEFEKALKEQNLDEKLLREYTKKEIIVSNLVEKEVASKIKVADEDAKKFYDDNLDKFFRKPEQIKASHILIGVDQKDDADAKKKKKEKIEGILKDVKAGKDFAELAKANSTCPSNAQGGDLGMFGKGQMVKPFEEAAFALKPGETSGVVETQFGYHIIKLTEKQEAQTTPFEEVKPKISEYLQGQKVQAKVQEYVNELKGKTKVEKLLK</sequence>
<dbReference type="Proteomes" id="UP000811899">
    <property type="component" value="Unassembled WGS sequence"/>
</dbReference>
<dbReference type="InterPro" id="IPR023058">
    <property type="entry name" value="PPIase_PpiC_CS"/>
</dbReference>
<dbReference type="PROSITE" id="PS01096">
    <property type="entry name" value="PPIC_PPIASE_1"/>
    <property type="match status" value="1"/>
</dbReference>
<evidence type="ECO:0000256" key="1">
    <source>
        <dbReference type="ARBA" id="ARBA00000971"/>
    </source>
</evidence>
<evidence type="ECO:0000259" key="7">
    <source>
        <dbReference type="PROSITE" id="PS50198"/>
    </source>
</evidence>
<dbReference type="PANTHER" id="PTHR47245:SF1">
    <property type="entry name" value="FOLDASE PROTEIN PRSA"/>
    <property type="match status" value="1"/>
</dbReference>
<comment type="caution">
    <text evidence="8">The sequence shown here is derived from an EMBL/GenBank/DDBJ whole genome shotgun (WGS) entry which is preliminary data.</text>
</comment>
<evidence type="ECO:0000313" key="9">
    <source>
        <dbReference type="Proteomes" id="UP000811899"/>
    </source>
</evidence>
<dbReference type="Pfam" id="PF13624">
    <property type="entry name" value="SurA_N_3"/>
    <property type="match status" value="1"/>
</dbReference>
<dbReference type="EMBL" id="JAHCVJ010000001">
    <property type="protein sequence ID" value="MBT0662950.1"/>
    <property type="molecule type" value="Genomic_DNA"/>
</dbReference>
<evidence type="ECO:0000256" key="4">
    <source>
        <dbReference type="ARBA" id="ARBA00023110"/>
    </source>
</evidence>
<evidence type="ECO:0000256" key="5">
    <source>
        <dbReference type="ARBA" id="ARBA00023235"/>
    </source>
</evidence>